<evidence type="ECO:0000313" key="3">
    <source>
        <dbReference type="Proteomes" id="UP000002173"/>
    </source>
</evidence>
<dbReference type="GeneID" id="5480394"/>
<dbReference type="Proteomes" id="UP000002173">
    <property type="component" value="Unassembled WGS sequence"/>
</dbReference>
<reference evidence="3" key="3">
    <citation type="journal article" date="2021" name="Int. J. Parasitol.">
        <title>Comparative analysis of gene expression between Babesia bovis blood stages and kinetes allowed by improved genome annotation.</title>
        <authorList>
            <person name="Ueti M.W."/>
            <person name="Johnson W.C."/>
            <person name="Kappmeyer L.S."/>
            <person name="Herndon D.R."/>
            <person name="Mousel M.R."/>
            <person name="Reif K.E."/>
            <person name="Taus N.S."/>
            <person name="Ifeonu O.O."/>
            <person name="Silva J.C."/>
            <person name="Suarez C.E."/>
            <person name="Brayton K.A."/>
        </authorList>
    </citation>
    <scope>NUCLEOTIDE SEQUENCE [LARGE SCALE GENOMIC DNA]</scope>
</reference>
<gene>
    <name evidence="2" type="ORF">BBOV_III010140</name>
</gene>
<proteinExistence type="predicted"/>
<evidence type="ECO:0000313" key="2">
    <source>
        <dbReference type="EMBL" id="EDO08570.1"/>
    </source>
</evidence>
<dbReference type="OMA" id="VKHISQY"/>
<name>A7APT6_BABBO</name>
<dbReference type="KEGG" id="bbo:BBOV_III010140"/>
<feature type="region of interest" description="Disordered" evidence="1">
    <location>
        <begin position="1"/>
        <end position="39"/>
    </location>
</feature>
<organism evidence="2 3">
    <name type="scientific">Babesia bovis</name>
    <dbReference type="NCBI Taxonomy" id="5865"/>
    <lineage>
        <taxon>Eukaryota</taxon>
        <taxon>Sar</taxon>
        <taxon>Alveolata</taxon>
        <taxon>Apicomplexa</taxon>
        <taxon>Aconoidasida</taxon>
        <taxon>Piroplasmida</taxon>
        <taxon>Babesiidae</taxon>
        <taxon>Babesia</taxon>
    </lineage>
</organism>
<dbReference type="EMBL" id="AAXT01000001">
    <property type="protein sequence ID" value="EDO08570.1"/>
    <property type="molecule type" value="Genomic_DNA"/>
</dbReference>
<reference evidence="2 3" key="1">
    <citation type="journal article" date="2007" name="PLoS Pathog.">
        <title>Genome sequence of Babesia bovis and comparative analysis of apicomplexan hemoprotozoa.</title>
        <authorList>
            <person name="Brayton K.A."/>
            <person name="Lau A.O.T."/>
            <person name="Herndon D.R."/>
            <person name="Hannick L."/>
            <person name="Kappmeyer L.S."/>
            <person name="Berens S.J."/>
            <person name="Bidwell S.L."/>
            <person name="Brown W.C."/>
            <person name="Crabtree J."/>
            <person name="Fadrosh D."/>
            <person name="Feldblum T."/>
            <person name="Forberger H.A."/>
            <person name="Haas B.J."/>
            <person name="Howell J.M."/>
            <person name="Khouri H."/>
            <person name="Koo H."/>
            <person name="Mann D.J."/>
            <person name="Norimine J."/>
            <person name="Paulsen I.T."/>
            <person name="Radune D."/>
            <person name="Ren Q."/>
            <person name="Smith R.K. Jr."/>
            <person name="Suarez C.E."/>
            <person name="White O."/>
            <person name="Wortman J.R."/>
            <person name="Knowles D.P. Jr."/>
            <person name="McElwain T.F."/>
            <person name="Nene V.M."/>
        </authorList>
    </citation>
    <scope>NUCLEOTIDE SEQUENCE [LARGE SCALE GENOMIC DNA]</scope>
    <source>
        <strain evidence="2">T2Bo</strain>
    </source>
</reference>
<protein>
    <submittedName>
        <fullName evidence="2">Uncharacterized protein</fullName>
    </submittedName>
</protein>
<dbReference type="VEuPathDB" id="PiroplasmaDB:BBOV_III010140"/>
<dbReference type="RefSeq" id="XP_001612138.1">
    <property type="nucleotide sequence ID" value="XM_001612088.1"/>
</dbReference>
<sequence>MSQDDKDSCKVFNSESNEEPEDIRNNKRKNQKRSSTTNRITKEGYIHLIEDSLNTFKLAPSPIPNKVAVHFRKHIGKINQQCSYCGAAKDEYVVPEVKFNLIGKTAALLGYKVACKTCEMISDLRHLNNSMAKDIVHSSENMKSISQHFQKVNELQHGHETALRNAISKYRGYIHSNHKMRKRLANAVHRSIKRGTESSYGRFTGTEFYMAASSPSVDNDTPCLGVARMGRKKKMTTHVPVSSIVLAHNNRINAVSMAINMQKILKNKKISPQAKEYWRHWILKEVPNLNGAMMSQLICSLVDLRMVYPDIIRVCILKLEDILASNNTTDILEAAVSILTVPRIHSIISLQDIKRCVYVVISQVHEATGEILLRLTQAYTSMLLHDLVTVHELGSLIQRTITHPDAVRVIKSNINPMVELLKASTTYIEYIGDGPGHVGDITAFIRHNILPVLFEDVYELTAEQVTDAVVFLDKANVVVDRNTLVLCSQRFVRDAPQFAITAMLQFHNAMINMGYIDPKAILTLITTLPRRTQSLDSVEHILALIRIVQTANLQSEYMNEFILEQLMQIGYKVGKKHKIAFENMKNNFVKDCINLLDL</sequence>
<accession>A7APT6</accession>
<dbReference type="eggNOG" id="ENOG502TN84">
    <property type="taxonomic scope" value="Eukaryota"/>
</dbReference>
<dbReference type="AlphaFoldDB" id="A7APT6"/>
<keyword evidence="3" id="KW-1185">Reference proteome</keyword>
<dbReference type="InParanoid" id="A7APT6"/>
<comment type="caution">
    <text evidence="2">The sequence shown here is derived from an EMBL/GenBank/DDBJ whole genome shotgun (WGS) entry which is preliminary data.</text>
</comment>
<reference evidence="3" key="2">
    <citation type="journal article" date="2020" name="Data Brief">
        <title>Transcriptome dataset of Babesia bovis life stages within vertebrate and invertebrate hosts.</title>
        <authorList>
            <person name="Ueti M.W."/>
            <person name="Johnson W.C."/>
            <person name="Kappmeyer L.S."/>
            <person name="Herndon D.R."/>
            <person name="Mousel M.R."/>
            <person name="Reif K.E."/>
            <person name="Taus N.S."/>
            <person name="Ifeonu O.O."/>
            <person name="Silva J.C."/>
            <person name="Suarez C.E."/>
            <person name="Brayton K.A."/>
        </authorList>
    </citation>
    <scope>NUCLEOTIDE SEQUENCE [LARGE SCALE GENOMIC DNA]</scope>
</reference>
<evidence type="ECO:0000256" key="1">
    <source>
        <dbReference type="SAM" id="MobiDB-lite"/>
    </source>
</evidence>